<sequence length="248" mass="26491">MSFFPRTKPINSFFSHFCEHAHVFNPIQVSLLLNIDLSSYSLVPSTMRLSVGFLSLIALAVTAQDTNVRTVKRTFDAANIPTDLSITFDPTALLEVTFPEPNARPITIHAGQQLPRDSTAGPPTFNLRGSNSRGPFVVAAVDPDAPTPQEPTSAQIRHFLGGNFTPNGSGLLSNSTPALSEFRQPTPPAGSDAHRYIFLVFEQPDGFNDQTVVTPATPVQNFDISAFAGAVGLGNPIAGTFMLVAPAA</sequence>
<evidence type="ECO:0000313" key="1">
    <source>
        <dbReference type="EMBL" id="KAF5347003.1"/>
    </source>
</evidence>
<evidence type="ECO:0008006" key="3">
    <source>
        <dbReference type="Google" id="ProtNLM"/>
    </source>
</evidence>
<dbReference type="EMBL" id="JAACJO010000028">
    <property type="protein sequence ID" value="KAF5347003.1"/>
    <property type="molecule type" value="Genomic_DNA"/>
</dbReference>
<dbReference type="AlphaFoldDB" id="A0A8H5CTX7"/>
<dbReference type="SUPFAM" id="SSF49777">
    <property type="entry name" value="PEBP-like"/>
    <property type="match status" value="1"/>
</dbReference>
<dbReference type="Proteomes" id="UP000559027">
    <property type="component" value="Unassembled WGS sequence"/>
</dbReference>
<dbReference type="OrthoDB" id="2506647at2759"/>
<proteinExistence type="predicted"/>
<reference evidence="1 2" key="1">
    <citation type="journal article" date="2020" name="ISME J.">
        <title>Uncovering the hidden diversity of litter-decomposition mechanisms in mushroom-forming fungi.</title>
        <authorList>
            <person name="Floudas D."/>
            <person name="Bentzer J."/>
            <person name="Ahren D."/>
            <person name="Johansson T."/>
            <person name="Persson P."/>
            <person name="Tunlid A."/>
        </authorList>
    </citation>
    <scope>NUCLEOTIDE SEQUENCE [LARGE SCALE GENOMIC DNA]</scope>
    <source>
        <strain evidence="1 2">CBS 146.42</strain>
    </source>
</reference>
<dbReference type="InterPro" id="IPR035810">
    <property type="entry name" value="PEBP_euk"/>
</dbReference>
<gene>
    <name evidence="1" type="ORF">D9756_011028</name>
</gene>
<dbReference type="InterPro" id="IPR008914">
    <property type="entry name" value="PEBP"/>
</dbReference>
<protein>
    <recommendedName>
        <fullName evidence="3">PEBP-like protein</fullName>
    </recommendedName>
</protein>
<comment type="caution">
    <text evidence="1">The sequence shown here is derived from an EMBL/GenBank/DDBJ whole genome shotgun (WGS) entry which is preliminary data.</text>
</comment>
<dbReference type="PANTHER" id="PTHR11362:SF82">
    <property type="entry name" value="PHOSPHATIDYLETHANOLAMINE-BINDING PROTEIN 4"/>
    <property type="match status" value="1"/>
</dbReference>
<dbReference type="PANTHER" id="PTHR11362">
    <property type="entry name" value="PHOSPHATIDYLETHANOLAMINE-BINDING PROTEIN"/>
    <property type="match status" value="1"/>
</dbReference>
<name>A0A8H5CTX7_9AGAR</name>
<accession>A0A8H5CTX7</accession>
<dbReference type="Gene3D" id="3.90.280.10">
    <property type="entry name" value="PEBP-like"/>
    <property type="match status" value="1"/>
</dbReference>
<keyword evidence="2" id="KW-1185">Reference proteome</keyword>
<evidence type="ECO:0000313" key="2">
    <source>
        <dbReference type="Proteomes" id="UP000559027"/>
    </source>
</evidence>
<dbReference type="InterPro" id="IPR036610">
    <property type="entry name" value="PEBP-like_sf"/>
</dbReference>
<organism evidence="1 2">
    <name type="scientific">Leucocoprinus leucothites</name>
    <dbReference type="NCBI Taxonomy" id="201217"/>
    <lineage>
        <taxon>Eukaryota</taxon>
        <taxon>Fungi</taxon>
        <taxon>Dikarya</taxon>
        <taxon>Basidiomycota</taxon>
        <taxon>Agaricomycotina</taxon>
        <taxon>Agaricomycetes</taxon>
        <taxon>Agaricomycetidae</taxon>
        <taxon>Agaricales</taxon>
        <taxon>Agaricineae</taxon>
        <taxon>Agaricaceae</taxon>
        <taxon>Leucocoprinus</taxon>
    </lineage>
</organism>
<dbReference type="CDD" id="cd00866">
    <property type="entry name" value="PEBP_euk"/>
    <property type="match status" value="1"/>
</dbReference>
<dbReference type="Pfam" id="PF01161">
    <property type="entry name" value="PBP"/>
    <property type="match status" value="1"/>
</dbReference>